<dbReference type="InterPro" id="IPR053967">
    <property type="entry name" value="LlgE_F_G-like_D1"/>
</dbReference>
<reference evidence="11 12" key="1">
    <citation type="submission" date="2019-08" db="EMBL/GenBank/DDBJ databases">
        <title>Prosopis cineraria nodule microbiome.</title>
        <authorList>
            <person name="Ali R."/>
            <person name="Chaluvadi S.R."/>
            <person name="Wang X."/>
        </authorList>
    </citation>
    <scope>NUCLEOTIDE SEQUENCE [LARGE SCALE GENOMIC DNA]</scope>
    <source>
        <strain evidence="11 12">BG7</strain>
        <plasmid evidence="11 12">unnamed</plasmid>
    </source>
</reference>
<dbReference type="InterPro" id="IPR010930">
    <property type="entry name" value="Flg_bb/hook_C_dom"/>
</dbReference>
<evidence type="ECO:0000256" key="6">
    <source>
        <dbReference type="SAM" id="MobiDB-lite"/>
    </source>
</evidence>
<dbReference type="KEGG" id="rgr:FZ934_24075"/>
<dbReference type="Pfam" id="PF00460">
    <property type="entry name" value="Flg_bb_rod"/>
    <property type="match status" value="1"/>
</dbReference>
<keyword evidence="11" id="KW-0966">Cell projection</keyword>
<accession>A0A5Q0CGX5</accession>
<dbReference type="InterPro" id="IPR019776">
    <property type="entry name" value="Flagellar_basal_body_rod_CS"/>
</dbReference>
<dbReference type="GO" id="GO:0009425">
    <property type="term" value="C:bacterial-type flagellum basal body"/>
    <property type="evidence" value="ECO:0007669"/>
    <property type="project" value="UniProtKB-SubCell"/>
</dbReference>
<dbReference type="EMBL" id="CP043499">
    <property type="protein sequence ID" value="QFY63361.1"/>
    <property type="molecule type" value="Genomic_DNA"/>
</dbReference>
<feature type="domain" description="Flagellar hook protein FlgE/F/G-like D1" evidence="10">
    <location>
        <begin position="85"/>
        <end position="135"/>
    </location>
</feature>
<dbReference type="InterPro" id="IPR011491">
    <property type="entry name" value="FlgE_D2"/>
</dbReference>
<dbReference type="GO" id="GO:0071978">
    <property type="term" value="P:bacterial-type flagellum-dependent swarming motility"/>
    <property type="evidence" value="ECO:0007669"/>
    <property type="project" value="TreeGrafter"/>
</dbReference>
<feature type="domain" description="Flagellar basal-body/hook protein C-terminal" evidence="8">
    <location>
        <begin position="386"/>
        <end position="430"/>
    </location>
</feature>
<sequence length="432" mass="44898">MSIFGSMKTAISGMNAQANRLSTVADNIANVNTVGYKSASIAFSTLVIPGSSGNYNSGGVQSTTRYSISQEGNYTSTTSGTDLSIKGDGFFIVQGDDGTTVLTRAGDFLPDDTGNLKNSAQYTLMGYPYTSGSPAVVVNGFDGLVPINIKNLGGLVARPSDSGSFEGNLNSNAKVAPTGTDTLPGANDPSSTTADTKKMSVVGYDNLGNTVMYDLYFTKTSAGDPTATPPVDSTWEVAVFRNADAAVGSSPFPYSNDAVAVQTLTFDKNGKQTSTGEVTISDPITGNTIDMDFSKMGQVASDFSGNGRLNGQAPSAVTDIKIDKDGTVYAIYKSADPKPIYRIPLATVPSPDLLTPLNGNIYTANGDSGVTVTGFPQTNGLGVINSGSLEGSNVDLADQLTTMVEAQRSYTANSKVFQTGSDILDVLVNLKR</sequence>
<dbReference type="NCBIfam" id="TIGR03506">
    <property type="entry name" value="FlgEFG_subfam"/>
    <property type="match status" value="1"/>
</dbReference>
<dbReference type="PANTHER" id="PTHR30435:SF1">
    <property type="entry name" value="FLAGELLAR HOOK PROTEIN FLGE"/>
    <property type="match status" value="1"/>
</dbReference>
<evidence type="ECO:0000256" key="2">
    <source>
        <dbReference type="ARBA" id="ARBA00009677"/>
    </source>
</evidence>
<keyword evidence="11" id="KW-0614">Plasmid</keyword>
<protein>
    <recommendedName>
        <fullName evidence="3 5">Flagellar hook protein FlgE</fullName>
    </recommendedName>
</protein>
<evidence type="ECO:0000259" key="8">
    <source>
        <dbReference type="Pfam" id="PF06429"/>
    </source>
</evidence>
<dbReference type="InterPro" id="IPR020013">
    <property type="entry name" value="Flagellar_FlgE/F/G"/>
</dbReference>
<comment type="similarity">
    <text evidence="2 5">Belongs to the flagella basal body rod proteins family.</text>
</comment>
<dbReference type="InterPro" id="IPR037925">
    <property type="entry name" value="FlgE/F/G-like"/>
</dbReference>
<keyword evidence="11" id="KW-0969">Cilium</keyword>
<dbReference type="InterPro" id="IPR037058">
    <property type="entry name" value="Falgellar_hook_FlgE_sf"/>
</dbReference>
<dbReference type="PROSITE" id="PS00588">
    <property type="entry name" value="FLAGELLA_BB_ROD"/>
    <property type="match status" value="1"/>
</dbReference>
<dbReference type="Pfam" id="PF06429">
    <property type="entry name" value="Flg_bbr_C"/>
    <property type="match status" value="1"/>
</dbReference>
<dbReference type="GO" id="GO:0005829">
    <property type="term" value="C:cytosol"/>
    <property type="evidence" value="ECO:0007669"/>
    <property type="project" value="TreeGrafter"/>
</dbReference>
<dbReference type="Pfam" id="PF07559">
    <property type="entry name" value="FlgE_D2"/>
    <property type="match status" value="1"/>
</dbReference>
<keyword evidence="11" id="KW-0282">Flagellum</keyword>
<dbReference type="Pfam" id="PF22692">
    <property type="entry name" value="LlgE_F_G_D1"/>
    <property type="match status" value="1"/>
</dbReference>
<keyword evidence="12" id="KW-1185">Reference proteome</keyword>
<dbReference type="RefSeq" id="WP_153273327.1">
    <property type="nucleotide sequence ID" value="NZ_CP043499.1"/>
</dbReference>
<keyword evidence="4 5" id="KW-0975">Bacterial flagellum</keyword>
<dbReference type="InterPro" id="IPR001444">
    <property type="entry name" value="Flag_bb_rod_N"/>
</dbReference>
<proteinExistence type="inferred from homology"/>
<dbReference type="Proteomes" id="UP000326881">
    <property type="component" value="Plasmid unnamed"/>
</dbReference>
<feature type="domain" description="Flagellar hook protein FlgE D2" evidence="9">
    <location>
        <begin position="168"/>
        <end position="304"/>
    </location>
</feature>
<feature type="domain" description="Flagellar basal body rod protein N-terminal" evidence="7">
    <location>
        <begin position="7"/>
        <end position="37"/>
    </location>
</feature>
<evidence type="ECO:0000259" key="9">
    <source>
        <dbReference type="Pfam" id="PF07559"/>
    </source>
</evidence>
<evidence type="ECO:0000259" key="7">
    <source>
        <dbReference type="Pfam" id="PF00460"/>
    </source>
</evidence>
<evidence type="ECO:0000256" key="1">
    <source>
        <dbReference type="ARBA" id="ARBA00004117"/>
    </source>
</evidence>
<comment type="subcellular location">
    <subcellularLocation>
        <location evidence="1 5">Bacterial flagellum basal body</location>
    </subcellularLocation>
</comment>
<evidence type="ECO:0000256" key="5">
    <source>
        <dbReference type="RuleBase" id="RU362116"/>
    </source>
</evidence>
<evidence type="ECO:0000256" key="3">
    <source>
        <dbReference type="ARBA" id="ARBA00019015"/>
    </source>
</evidence>
<dbReference type="PANTHER" id="PTHR30435">
    <property type="entry name" value="FLAGELLAR PROTEIN"/>
    <property type="match status" value="1"/>
</dbReference>
<dbReference type="GO" id="GO:0009424">
    <property type="term" value="C:bacterial-type flagellum hook"/>
    <property type="evidence" value="ECO:0007669"/>
    <property type="project" value="TreeGrafter"/>
</dbReference>
<organism evidence="11 12">
    <name type="scientific">Rhizobium grahamii</name>
    <dbReference type="NCBI Taxonomy" id="1120045"/>
    <lineage>
        <taxon>Bacteria</taxon>
        <taxon>Pseudomonadati</taxon>
        <taxon>Pseudomonadota</taxon>
        <taxon>Alphaproteobacteria</taxon>
        <taxon>Hyphomicrobiales</taxon>
        <taxon>Rhizobiaceae</taxon>
        <taxon>Rhizobium/Agrobacterium group</taxon>
        <taxon>Rhizobium</taxon>
    </lineage>
</organism>
<evidence type="ECO:0000256" key="4">
    <source>
        <dbReference type="ARBA" id="ARBA00023143"/>
    </source>
</evidence>
<geneLocation type="plasmid" evidence="11 12">
    <name>unnamed</name>
</geneLocation>
<evidence type="ECO:0000313" key="11">
    <source>
        <dbReference type="EMBL" id="QFY63361.1"/>
    </source>
</evidence>
<dbReference type="OrthoDB" id="8372879at2"/>
<evidence type="ECO:0000259" key="10">
    <source>
        <dbReference type="Pfam" id="PF22692"/>
    </source>
</evidence>
<gene>
    <name evidence="11" type="ORF">FZ934_24075</name>
</gene>
<dbReference type="Gene3D" id="2.60.98.20">
    <property type="entry name" value="Flagellar hook protein FlgE"/>
    <property type="match status" value="1"/>
</dbReference>
<feature type="region of interest" description="Disordered" evidence="6">
    <location>
        <begin position="168"/>
        <end position="194"/>
    </location>
</feature>
<name>A0A5Q0CGX5_9HYPH</name>
<evidence type="ECO:0000313" key="12">
    <source>
        <dbReference type="Proteomes" id="UP000326881"/>
    </source>
</evidence>
<comment type="function">
    <text evidence="5">A flexible structure which links the flagellar filament to the drive apparatus in the basal body.</text>
</comment>
<dbReference type="AlphaFoldDB" id="A0A5Q0CGX5"/>
<dbReference type="SUPFAM" id="SSF117143">
    <property type="entry name" value="Flagellar hook protein flgE"/>
    <property type="match status" value="1"/>
</dbReference>